<name>A0A0F9VFK2_9ZZZZ</name>
<dbReference type="GO" id="GO:0050660">
    <property type="term" value="F:flavin adenine dinucleotide binding"/>
    <property type="evidence" value="ECO:0007669"/>
    <property type="project" value="InterPro"/>
</dbReference>
<dbReference type="InterPro" id="IPR017927">
    <property type="entry name" value="FAD-bd_FR_type"/>
</dbReference>
<dbReference type="GO" id="GO:0046872">
    <property type="term" value="F:metal ion binding"/>
    <property type="evidence" value="ECO:0007669"/>
    <property type="project" value="UniProtKB-KW"/>
</dbReference>
<keyword evidence="2" id="KW-0813">Transport</keyword>
<dbReference type="GO" id="GO:0006221">
    <property type="term" value="P:pyrimidine nucleotide biosynthetic process"/>
    <property type="evidence" value="ECO:0007669"/>
    <property type="project" value="UniProtKB-KW"/>
</dbReference>
<dbReference type="Gene3D" id="2.10.240.10">
    <property type="entry name" value="Dihydroorotate dehydrogenase, electron transfer subunit"/>
    <property type="match status" value="1"/>
</dbReference>
<dbReference type="PIRSF" id="PIRSF006816">
    <property type="entry name" value="Cyc3_hyd_g"/>
    <property type="match status" value="1"/>
</dbReference>
<comment type="cofactor">
    <cofactor evidence="11">
        <name>[2Fe-2S] cluster</name>
        <dbReference type="ChEBI" id="CHEBI:190135"/>
    </cofactor>
</comment>
<gene>
    <name evidence="13" type="ORF">LCGC14_0490190</name>
</gene>
<comment type="caution">
    <text evidence="13">The sequence shown here is derived from an EMBL/GenBank/DDBJ whole genome shotgun (WGS) entry which is preliminary data.</text>
</comment>
<organism evidence="13">
    <name type="scientific">marine sediment metagenome</name>
    <dbReference type="NCBI Taxonomy" id="412755"/>
    <lineage>
        <taxon>unclassified sequences</taxon>
        <taxon>metagenomes</taxon>
        <taxon>ecological metagenomes</taxon>
    </lineage>
</organism>
<dbReference type="GO" id="GO:0016491">
    <property type="term" value="F:oxidoreductase activity"/>
    <property type="evidence" value="ECO:0007669"/>
    <property type="project" value="InterPro"/>
</dbReference>
<comment type="similarity">
    <text evidence="1">Belongs to the PyrK family.</text>
</comment>
<evidence type="ECO:0000259" key="12">
    <source>
        <dbReference type="PROSITE" id="PS51384"/>
    </source>
</evidence>
<evidence type="ECO:0000256" key="1">
    <source>
        <dbReference type="ARBA" id="ARBA00006422"/>
    </source>
</evidence>
<dbReference type="GO" id="GO:0051537">
    <property type="term" value="F:2 iron, 2 sulfur cluster binding"/>
    <property type="evidence" value="ECO:0007669"/>
    <property type="project" value="UniProtKB-KW"/>
</dbReference>
<reference evidence="13" key="1">
    <citation type="journal article" date="2015" name="Nature">
        <title>Complex archaea that bridge the gap between prokaryotes and eukaryotes.</title>
        <authorList>
            <person name="Spang A."/>
            <person name="Saw J.H."/>
            <person name="Jorgensen S.L."/>
            <person name="Zaremba-Niedzwiedzka K."/>
            <person name="Martijn J."/>
            <person name="Lind A.E."/>
            <person name="van Eijk R."/>
            <person name="Schleper C."/>
            <person name="Guy L."/>
            <person name="Ettema T.J."/>
        </authorList>
    </citation>
    <scope>NUCLEOTIDE SEQUENCE</scope>
</reference>
<protein>
    <recommendedName>
        <fullName evidence="12">FAD-binding FR-type domain-containing protein</fullName>
    </recommendedName>
</protein>
<accession>A0A0F9VFK2</accession>
<dbReference type="Gene3D" id="2.40.30.10">
    <property type="entry name" value="Translation factors"/>
    <property type="match status" value="1"/>
</dbReference>
<evidence type="ECO:0000256" key="7">
    <source>
        <dbReference type="ARBA" id="ARBA00022975"/>
    </source>
</evidence>
<dbReference type="InterPro" id="IPR023455">
    <property type="entry name" value="Dihydroorotate_DHASE_ETsu"/>
</dbReference>
<keyword evidence="3" id="KW-0285">Flavoprotein</keyword>
<keyword evidence="10" id="KW-0411">Iron-sulfur</keyword>
<dbReference type="InterPro" id="IPR019480">
    <property type="entry name" value="Dihydroorotate_DH_Fe-S-bd"/>
</dbReference>
<evidence type="ECO:0000256" key="8">
    <source>
        <dbReference type="ARBA" id="ARBA00022982"/>
    </source>
</evidence>
<keyword evidence="7" id="KW-0665">Pyrimidine biosynthesis</keyword>
<dbReference type="Pfam" id="PF00175">
    <property type="entry name" value="NAD_binding_1"/>
    <property type="match status" value="1"/>
</dbReference>
<evidence type="ECO:0000313" key="13">
    <source>
        <dbReference type="EMBL" id="KKN64593.1"/>
    </source>
</evidence>
<dbReference type="SUPFAM" id="SSF52343">
    <property type="entry name" value="Ferredoxin reductase-like, C-terminal NADP-linked domain"/>
    <property type="match status" value="1"/>
</dbReference>
<evidence type="ECO:0000256" key="11">
    <source>
        <dbReference type="ARBA" id="ARBA00034078"/>
    </source>
</evidence>
<keyword evidence="9" id="KW-0408">Iron</keyword>
<dbReference type="Pfam" id="PF10418">
    <property type="entry name" value="DHODB_Fe-S_bind"/>
    <property type="match status" value="1"/>
</dbReference>
<evidence type="ECO:0000256" key="6">
    <source>
        <dbReference type="ARBA" id="ARBA00022827"/>
    </source>
</evidence>
<dbReference type="InterPro" id="IPR039261">
    <property type="entry name" value="FNR_nucleotide-bd"/>
</dbReference>
<keyword evidence="5" id="KW-0479">Metal-binding</keyword>
<dbReference type="InterPro" id="IPR012165">
    <property type="entry name" value="Cyt_c3_hydrogenase_gsu"/>
</dbReference>
<evidence type="ECO:0000256" key="9">
    <source>
        <dbReference type="ARBA" id="ARBA00023004"/>
    </source>
</evidence>
<dbReference type="HAMAP" id="MF_01211">
    <property type="entry name" value="DHODB_Fe_S_bind"/>
    <property type="match status" value="1"/>
</dbReference>
<evidence type="ECO:0000256" key="2">
    <source>
        <dbReference type="ARBA" id="ARBA00022448"/>
    </source>
</evidence>
<evidence type="ECO:0000256" key="10">
    <source>
        <dbReference type="ARBA" id="ARBA00023014"/>
    </source>
</evidence>
<evidence type="ECO:0000256" key="4">
    <source>
        <dbReference type="ARBA" id="ARBA00022714"/>
    </source>
</evidence>
<dbReference type="SUPFAM" id="SSF63380">
    <property type="entry name" value="Riboflavin synthase domain-like"/>
    <property type="match status" value="1"/>
</dbReference>
<dbReference type="AlphaFoldDB" id="A0A0F9VFK2"/>
<dbReference type="PANTHER" id="PTHR43513:SF3">
    <property type="entry name" value="DIHYDROOROTATE DEHYDROGENASE B (NAD(+)), ELECTRON TRANSFER SUBUNIT-RELATED"/>
    <property type="match status" value="1"/>
</dbReference>
<proteinExistence type="inferred from homology"/>
<keyword evidence="4" id="KW-0001">2Fe-2S</keyword>
<dbReference type="PROSITE" id="PS51384">
    <property type="entry name" value="FAD_FR"/>
    <property type="match status" value="1"/>
</dbReference>
<keyword evidence="6" id="KW-0274">FAD</keyword>
<dbReference type="InterPro" id="IPR017938">
    <property type="entry name" value="Riboflavin_synthase-like_b-brl"/>
</dbReference>
<dbReference type="InterPro" id="IPR001433">
    <property type="entry name" value="OxRdtase_FAD/NAD-bd"/>
</dbReference>
<dbReference type="PANTHER" id="PTHR43513">
    <property type="entry name" value="DIHYDROOROTATE DEHYDROGENASE B (NAD(+)), ELECTRON TRANSFER SUBUNIT"/>
    <property type="match status" value="1"/>
</dbReference>
<dbReference type="InterPro" id="IPR050353">
    <property type="entry name" value="PyrK_electron_transfer"/>
</dbReference>
<dbReference type="CDD" id="cd06218">
    <property type="entry name" value="DHOD_e_trans"/>
    <property type="match status" value="1"/>
</dbReference>
<dbReference type="InterPro" id="IPR037117">
    <property type="entry name" value="Dihydroorotate_DH_ele_sf"/>
</dbReference>
<dbReference type="EMBL" id="LAZR01000550">
    <property type="protein sequence ID" value="KKN64593.1"/>
    <property type="molecule type" value="Genomic_DNA"/>
</dbReference>
<feature type="domain" description="FAD-binding FR-type" evidence="12">
    <location>
        <begin position="2"/>
        <end position="99"/>
    </location>
</feature>
<sequence>MIKDSQARIIDKKSWNNYYLFSLESPRIASQAHPGQFIMIRISHHPHPLLRRPLSIHSKDEKSIDIFFQVSGLGTDLLSQKKVGDILDILGPLGKGFHGGASLNGKDVVAAGGGRGIAPLYFLAKELRSHGALVKIFYGGKSLEDIPLKEKFKRENFDLYCSTDDGSFGFKGFITEYLKTELEKFTPSRIFSCGPEEMMKKIAQFAAKKNIPAEFSLESVMGCGFGVCWGCVKRIKKNGEEGWVKICEEGPVFSSEEIVWTEEEK</sequence>
<dbReference type="Gene3D" id="3.40.50.80">
    <property type="entry name" value="Nucleotide-binding domain of ferredoxin-NADP reductase (FNR) module"/>
    <property type="match status" value="1"/>
</dbReference>
<evidence type="ECO:0000256" key="3">
    <source>
        <dbReference type="ARBA" id="ARBA00022630"/>
    </source>
</evidence>
<evidence type="ECO:0000256" key="5">
    <source>
        <dbReference type="ARBA" id="ARBA00022723"/>
    </source>
</evidence>
<keyword evidence="8" id="KW-0249">Electron transport</keyword>